<dbReference type="InterPro" id="IPR027417">
    <property type="entry name" value="P-loop_NTPase"/>
</dbReference>
<reference evidence="11 12" key="1">
    <citation type="submission" date="2020-08" db="EMBL/GenBank/DDBJ databases">
        <title>Genomic Encyclopedia of Type Strains, Phase IV (KMG-IV): sequencing the most valuable type-strain genomes for metagenomic binning, comparative biology and taxonomic classification.</title>
        <authorList>
            <person name="Goeker M."/>
        </authorList>
    </citation>
    <scope>NUCLEOTIDE SEQUENCE [LARGE SCALE GENOMIC DNA]</scope>
    <source>
        <strain evidence="11 12">DSM 106739</strain>
    </source>
</reference>
<dbReference type="GO" id="GO:0004714">
    <property type="term" value="F:transmembrane receptor protein tyrosine kinase activity"/>
    <property type="evidence" value="ECO:0007669"/>
    <property type="project" value="UniProtKB-EC"/>
</dbReference>
<keyword evidence="7 11" id="KW-0829">Tyrosine-protein kinase</keyword>
<dbReference type="RefSeq" id="WP_183634153.1">
    <property type="nucleotide sequence ID" value="NZ_BAABLE010000011.1"/>
</dbReference>
<dbReference type="EMBL" id="JACIET010000001">
    <property type="protein sequence ID" value="MBB4012338.1"/>
    <property type="molecule type" value="Genomic_DNA"/>
</dbReference>
<dbReference type="InterPro" id="IPR005702">
    <property type="entry name" value="Wzc-like_C"/>
</dbReference>
<keyword evidence="4" id="KW-0547">Nucleotide-binding</keyword>
<dbReference type="Pfam" id="PF13614">
    <property type="entry name" value="AAA_31"/>
    <property type="match status" value="1"/>
</dbReference>
<dbReference type="EC" id="2.7.10.2" evidence="2"/>
<comment type="similarity">
    <text evidence="1">Belongs to the CpsD/CapB family.</text>
</comment>
<feature type="domain" description="AAA" evidence="10">
    <location>
        <begin position="118"/>
        <end position="274"/>
    </location>
</feature>
<dbReference type="NCBIfam" id="TIGR03018">
    <property type="entry name" value="pepcterm_TyrKin"/>
    <property type="match status" value="1"/>
</dbReference>
<sequence length="316" mass="33580">MSIIEKAVERLDQLKRAGVEGAEFEAKPEDAEAKPESAAKAAHSKSLDHGAATVAPAATSNHGRREVTIDLERLSALGFVSPATPNSPIAEQYRIIKRPILRNAQGRGATPVENGNLIMVTSSVPGEGKSFSAINLAISIAMELDHTVLLVDADVSKPSVLNALGLPPATGMMDVLQGHEASIGDVMLHTNIAKLSILPAGRPQPRATEMLASDAMNVLLDELGTRYADRIVIFDSPPLLVTTEARALAAHMGQIVIVVESERTTHAMVKQSLVTLESCPVKLMLLNKVRQQSSAGHYGVYGYGYGYGYGKNEAAS</sequence>
<dbReference type="PANTHER" id="PTHR32309:SF13">
    <property type="entry name" value="FERRIC ENTEROBACTIN TRANSPORT PROTEIN FEPE"/>
    <property type="match status" value="1"/>
</dbReference>
<name>A0A840BLA5_9RHOO</name>
<organism evidence="11 12">
    <name type="scientific">Niveibacterium umoris</name>
    <dbReference type="NCBI Taxonomy" id="1193620"/>
    <lineage>
        <taxon>Bacteria</taxon>
        <taxon>Pseudomonadati</taxon>
        <taxon>Pseudomonadota</taxon>
        <taxon>Betaproteobacteria</taxon>
        <taxon>Rhodocyclales</taxon>
        <taxon>Rhodocyclaceae</taxon>
        <taxon>Niveibacterium</taxon>
    </lineage>
</organism>
<keyword evidence="12" id="KW-1185">Reference proteome</keyword>
<evidence type="ECO:0000256" key="5">
    <source>
        <dbReference type="ARBA" id="ARBA00022777"/>
    </source>
</evidence>
<evidence type="ECO:0000256" key="1">
    <source>
        <dbReference type="ARBA" id="ARBA00007316"/>
    </source>
</evidence>
<feature type="region of interest" description="Disordered" evidence="9">
    <location>
        <begin position="18"/>
        <end position="64"/>
    </location>
</feature>
<keyword evidence="3 11" id="KW-0808">Transferase</keyword>
<evidence type="ECO:0000313" key="12">
    <source>
        <dbReference type="Proteomes" id="UP000561045"/>
    </source>
</evidence>
<gene>
    <name evidence="11" type="ORF">GGR36_001646</name>
</gene>
<comment type="caution">
    <text evidence="11">The sequence shown here is derived from an EMBL/GenBank/DDBJ whole genome shotgun (WGS) entry which is preliminary data.</text>
</comment>
<accession>A0A840BLA5</accession>
<evidence type="ECO:0000259" key="10">
    <source>
        <dbReference type="Pfam" id="PF13614"/>
    </source>
</evidence>
<dbReference type="InterPro" id="IPR050445">
    <property type="entry name" value="Bact_polysacc_biosynth/exp"/>
</dbReference>
<evidence type="ECO:0000256" key="7">
    <source>
        <dbReference type="ARBA" id="ARBA00023137"/>
    </source>
</evidence>
<dbReference type="AlphaFoldDB" id="A0A840BLA5"/>
<dbReference type="SUPFAM" id="SSF52540">
    <property type="entry name" value="P-loop containing nucleoside triphosphate hydrolases"/>
    <property type="match status" value="1"/>
</dbReference>
<dbReference type="GO" id="GO:0005886">
    <property type="term" value="C:plasma membrane"/>
    <property type="evidence" value="ECO:0007669"/>
    <property type="project" value="TreeGrafter"/>
</dbReference>
<dbReference type="InterPro" id="IPR025669">
    <property type="entry name" value="AAA_dom"/>
</dbReference>
<dbReference type="Proteomes" id="UP000561045">
    <property type="component" value="Unassembled WGS sequence"/>
</dbReference>
<dbReference type="CDD" id="cd05387">
    <property type="entry name" value="BY-kinase"/>
    <property type="match status" value="1"/>
</dbReference>
<evidence type="ECO:0000256" key="6">
    <source>
        <dbReference type="ARBA" id="ARBA00022840"/>
    </source>
</evidence>
<evidence type="ECO:0000256" key="4">
    <source>
        <dbReference type="ARBA" id="ARBA00022741"/>
    </source>
</evidence>
<dbReference type="Gene3D" id="3.40.50.300">
    <property type="entry name" value="P-loop containing nucleotide triphosphate hydrolases"/>
    <property type="match status" value="1"/>
</dbReference>
<evidence type="ECO:0000256" key="3">
    <source>
        <dbReference type="ARBA" id="ARBA00022679"/>
    </source>
</evidence>
<keyword evidence="5 11" id="KW-0418">Kinase</keyword>
<proteinExistence type="inferred from homology"/>
<evidence type="ECO:0000256" key="2">
    <source>
        <dbReference type="ARBA" id="ARBA00011903"/>
    </source>
</evidence>
<comment type="catalytic activity">
    <reaction evidence="8">
        <text>L-tyrosyl-[protein] + ATP = O-phospho-L-tyrosyl-[protein] + ADP + H(+)</text>
        <dbReference type="Rhea" id="RHEA:10596"/>
        <dbReference type="Rhea" id="RHEA-COMP:10136"/>
        <dbReference type="Rhea" id="RHEA-COMP:20101"/>
        <dbReference type="ChEBI" id="CHEBI:15378"/>
        <dbReference type="ChEBI" id="CHEBI:30616"/>
        <dbReference type="ChEBI" id="CHEBI:46858"/>
        <dbReference type="ChEBI" id="CHEBI:61978"/>
        <dbReference type="ChEBI" id="CHEBI:456216"/>
        <dbReference type="EC" id="2.7.10.2"/>
    </reaction>
</comment>
<evidence type="ECO:0000256" key="8">
    <source>
        <dbReference type="ARBA" id="ARBA00051245"/>
    </source>
</evidence>
<dbReference type="PANTHER" id="PTHR32309">
    <property type="entry name" value="TYROSINE-PROTEIN KINASE"/>
    <property type="match status" value="1"/>
</dbReference>
<keyword evidence="11" id="KW-0675">Receptor</keyword>
<protein>
    <recommendedName>
        <fullName evidence="2">non-specific protein-tyrosine kinase</fullName>
        <ecNumber evidence="2">2.7.10.2</ecNumber>
    </recommendedName>
</protein>
<feature type="compositionally biased region" description="Basic and acidic residues" evidence="9">
    <location>
        <begin position="18"/>
        <end position="37"/>
    </location>
</feature>
<keyword evidence="6" id="KW-0067">ATP-binding</keyword>
<evidence type="ECO:0000256" key="9">
    <source>
        <dbReference type="SAM" id="MobiDB-lite"/>
    </source>
</evidence>
<evidence type="ECO:0000313" key="11">
    <source>
        <dbReference type="EMBL" id="MBB4012338.1"/>
    </source>
</evidence>